<sequence length="662" mass="77131">MDINKMIQELRILEILDNDNVTLFDKGAHYVIPLYQRAYAWEDKEIVQLIDDINDTTGDYYIGSLIVAKIKGQEEQYEVVDGQQRLTTLYLLLHYLASRGDWSGEVGKTLSFGCRPNSNYTLTHIQDLLSDEKSLANGEDKLDHSICNGLKIIRQKFVSEARRGKSGKVGDAIDVDPFVDRLKSVILYRIEVPEHTDLNRYFEIMNTRGEQLEQHDILKARLMDYLSDRPEQEFFARVWNACRDMTGYVQMHFAKDEREKIFGERWCDKPSRDWSRYVDRLKGEQEADEEATKREDEAVSIEEITKSLSREKIGDDADDDKASIRFESIIGFQYFLLHVLRVLIKVEDVSFDGGKGLGIQLDDKCLLKDFDRTIEYGQIGDTSIKEDKAEFARKFILILLQARFLFDRFIIKRDSKGDNHEGSWSLKELYASGTKSSKKASYRNTASSNMNEENEESKEEMTNRQECLMIQSALRVSYTSPKVMHWITKLLVCLFRSEVSLSQLTEVAERIAAEAVKDNFLDLDNYELGVQTPHVVFNYLDYLLWKEDKERYEDFVFEFRNSVEHWYPQRPPEGAFEAWDERDTFGNLCIISRSVNSKFSNLLPASKMNSFEKMVKKGSLKLRIMGEIISKSTNQEWIEKKCREHEKEMLKLLKKRTEELLG</sequence>
<feature type="region of interest" description="Disordered" evidence="1">
    <location>
        <begin position="440"/>
        <end position="460"/>
    </location>
</feature>
<dbReference type="Pfam" id="PF03235">
    <property type="entry name" value="GmrSD_N"/>
    <property type="match status" value="1"/>
</dbReference>
<feature type="domain" description="GmrSD restriction endonucleases N-terminal" evidence="2">
    <location>
        <begin position="23"/>
        <end position="223"/>
    </location>
</feature>
<organism evidence="4 5">
    <name type="scientific">Porphyromonas catoniae F0037</name>
    <dbReference type="NCBI Taxonomy" id="1127696"/>
    <lineage>
        <taxon>Bacteria</taxon>
        <taxon>Pseudomonadati</taxon>
        <taxon>Bacteroidota</taxon>
        <taxon>Bacteroidia</taxon>
        <taxon>Bacteroidales</taxon>
        <taxon>Porphyromonadaceae</taxon>
        <taxon>Porphyromonas</taxon>
    </lineage>
</organism>
<accession>L1NCE0</accession>
<dbReference type="Proteomes" id="UP000010408">
    <property type="component" value="Unassembled WGS sequence"/>
</dbReference>
<dbReference type="RefSeq" id="WP_005467173.1">
    <property type="nucleotide sequence ID" value="NZ_KB291030.1"/>
</dbReference>
<dbReference type="eggNOG" id="COG1479">
    <property type="taxonomic scope" value="Bacteria"/>
</dbReference>
<name>L1NCE0_9PORP</name>
<dbReference type="PATRIC" id="fig|1127696.3.peg.1016"/>
<dbReference type="PANTHER" id="PTHR35149:SF1">
    <property type="entry name" value="DUF5655 DOMAIN-CONTAINING PROTEIN"/>
    <property type="match status" value="1"/>
</dbReference>
<dbReference type="HOGENOM" id="CLU_023391_0_0_10"/>
<evidence type="ECO:0000259" key="3">
    <source>
        <dbReference type="Pfam" id="PF07510"/>
    </source>
</evidence>
<dbReference type="InterPro" id="IPR011089">
    <property type="entry name" value="GmrSD_C"/>
</dbReference>
<evidence type="ECO:0000313" key="5">
    <source>
        <dbReference type="Proteomes" id="UP000010408"/>
    </source>
</evidence>
<evidence type="ECO:0008006" key="6">
    <source>
        <dbReference type="Google" id="ProtNLM"/>
    </source>
</evidence>
<gene>
    <name evidence="4" type="ORF">HMPREF9134_01132</name>
</gene>
<feature type="domain" description="GmrSD restriction endonucleases C-terminal" evidence="3">
    <location>
        <begin position="518"/>
        <end position="651"/>
    </location>
</feature>
<dbReference type="AlphaFoldDB" id="L1NCE0"/>
<comment type="caution">
    <text evidence="4">The sequence shown here is derived from an EMBL/GenBank/DDBJ whole genome shotgun (WGS) entry which is preliminary data.</text>
</comment>
<evidence type="ECO:0000313" key="4">
    <source>
        <dbReference type="EMBL" id="EKY01033.1"/>
    </source>
</evidence>
<dbReference type="PANTHER" id="PTHR35149">
    <property type="entry name" value="SLL5132 PROTEIN"/>
    <property type="match status" value="1"/>
</dbReference>
<dbReference type="Pfam" id="PF07510">
    <property type="entry name" value="GmrSD_C"/>
    <property type="match status" value="1"/>
</dbReference>
<dbReference type="EMBL" id="AMEQ01000032">
    <property type="protein sequence ID" value="EKY01033.1"/>
    <property type="molecule type" value="Genomic_DNA"/>
</dbReference>
<protein>
    <recommendedName>
        <fullName evidence="6">DUF262 domain-containing protein</fullName>
    </recommendedName>
</protein>
<evidence type="ECO:0000259" key="2">
    <source>
        <dbReference type="Pfam" id="PF03235"/>
    </source>
</evidence>
<evidence type="ECO:0000256" key="1">
    <source>
        <dbReference type="SAM" id="MobiDB-lite"/>
    </source>
</evidence>
<dbReference type="InterPro" id="IPR004919">
    <property type="entry name" value="GmrSD_N"/>
</dbReference>
<reference evidence="4 5" key="1">
    <citation type="submission" date="2012-05" db="EMBL/GenBank/DDBJ databases">
        <authorList>
            <person name="Weinstock G."/>
            <person name="Sodergren E."/>
            <person name="Lobos E.A."/>
            <person name="Fulton L."/>
            <person name="Fulton R."/>
            <person name="Courtney L."/>
            <person name="Fronick C."/>
            <person name="O'Laughlin M."/>
            <person name="Godfrey J."/>
            <person name="Wilson R.M."/>
            <person name="Miner T."/>
            <person name="Farmer C."/>
            <person name="Delehaunty K."/>
            <person name="Cordes M."/>
            <person name="Minx P."/>
            <person name="Tomlinson C."/>
            <person name="Chen J."/>
            <person name="Wollam A."/>
            <person name="Pepin K.H."/>
            <person name="Bhonagiri V."/>
            <person name="Zhang X."/>
            <person name="Suruliraj S."/>
            <person name="Warren W."/>
            <person name="Mitreva M."/>
            <person name="Mardis E.R."/>
            <person name="Wilson R.K."/>
        </authorList>
    </citation>
    <scope>NUCLEOTIDE SEQUENCE [LARGE SCALE GENOMIC DNA]</scope>
    <source>
        <strain evidence="4 5">F0037</strain>
    </source>
</reference>
<proteinExistence type="predicted"/>